<gene>
    <name evidence="4" type="ORF">VPAL9027_01497</name>
</gene>
<dbReference type="Pfam" id="PF01370">
    <property type="entry name" value="Epimerase"/>
    <property type="match status" value="1"/>
</dbReference>
<evidence type="ECO:0000313" key="4">
    <source>
        <dbReference type="EMBL" id="SJL83529.1"/>
    </source>
</evidence>
<evidence type="ECO:0000313" key="5">
    <source>
        <dbReference type="Proteomes" id="UP000189475"/>
    </source>
</evidence>
<keyword evidence="5" id="KW-1185">Reference proteome</keyword>
<dbReference type="Gene3D" id="3.40.50.720">
    <property type="entry name" value="NAD(P)-binding Rossmann-like Domain"/>
    <property type="match status" value="1"/>
</dbReference>
<dbReference type="EMBL" id="FUFT01000003">
    <property type="protein sequence ID" value="SJL83529.1"/>
    <property type="molecule type" value="Genomic_DNA"/>
</dbReference>
<evidence type="ECO:0000256" key="2">
    <source>
        <dbReference type="ARBA" id="ARBA00007637"/>
    </source>
</evidence>
<comment type="pathway">
    <text evidence="1">Bacterial outer membrane biogenesis; LPS O-antigen biosynthesis.</text>
</comment>
<dbReference type="GO" id="GO:0003978">
    <property type="term" value="F:UDP-glucose 4-epimerase activity"/>
    <property type="evidence" value="ECO:0007669"/>
    <property type="project" value="UniProtKB-EC"/>
</dbReference>
<evidence type="ECO:0000259" key="3">
    <source>
        <dbReference type="Pfam" id="PF01370"/>
    </source>
</evidence>
<comment type="similarity">
    <text evidence="2">Belongs to the NAD(P)-dependent epimerase/dehydratase family.</text>
</comment>
<dbReference type="InterPro" id="IPR001509">
    <property type="entry name" value="Epimerase_deHydtase"/>
</dbReference>
<dbReference type="SUPFAM" id="SSF51735">
    <property type="entry name" value="NAD(P)-binding Rossmann-fold domains"/>
    <property type="match status" value="1"/>
</dbReference>
<dbReference type="STRING" id="1918946.VPAL9027_01497"/>
<dbReference type="InterPro" id="IPR036291">
    <property type="entry name" value="NAD(P)-bd_dom_sf"/>
</dbReference>
<protein>
    <submittedName>
        <fullName evidence="4">UDP-glucose 4-epimerase</fullName>
        <ecNumber evidence="4">5.1.3.2</ecNumber>
    </submittedName>
</protein>
<accession>A0A1R4B3N9</accession>
<name>A0A1R4B3N9_9VIBR</name>
<feature type="domain" description="NAD-dependent epimerase/dehydratase" evidence="3">
    <location>
        <begin position="3"/>
        <end position="223"/>
    </location>
</feature>
<organism evidence="4 5">
    <name type="scientific">Vibrio palustris</name>
    <dbReference type="NCBI Taxonomy" id="1918946"/>
    <lineage>
        <taxon>Bacteria</taxon>
        <taxon>Pseudomonadati</taxon>
        <taxon>Pseudomonadota</taxon>
        <taxon>Gammaproteobacteria</taxon>
        <taxon>Vibrionales</taxon>
        <taxon>Vibrionaceae</taxon>
        <taxon>Vibrio</taxon>
    </lineage>
</organism>
<evidence type="ECO:0000256" key="1">
    <source>
        <dbReference type="ARBA" id="ARBA00005125"/>
    </source>
</evidence>
<dbReference type="EC" id="5.1.3.2" evidence="4"/>
<dbReference type="PANTHER" id="PTHR43000">
    <property type="entry name" value="DTDP-D-GLUCOSE 4,6-DEHYDRATASE-RELATED"/>
    <property type="match status" value="1"/>
</dbReference>
<dbReference type="OrthoDB" id="9801056at2"/>
<sequence length="325" mass="35980">MKVLITGVTGFVGSAVAKHGAHFKWQIEGQCRTLPSTKLTYSVHCLSIDSQTDWSSCLYEKEVVIHCAARVHQMDESPEIASKAYLEVNTHGTLNLARQAAQAGVKRFIFLSSIKVNGEQTEPGQPFTAEFPPIPLDPYGASKYHAEQGLREIAQETGMEVVIIRPPLVYGPEVKANFLSMIQWIDKGIPLPLGRIKNQRSMVFIDNLVSLITTAAEHPEAVNQTFLVSDNDDVSTTELLRLIASSLGKRSRLLPVPSHLLVMLLRMLGKGDIAEKLTANLQVDLQHTQRILNWQPPVALAHGIQSTVDYYQAQKSSHKEYGAHL</sequence>
<keyword evidence="4" id="KW-0413">Isomerase</keyword>
<dbReference type="AlphaFoldDB" id="A0A1R4B3N9"/>
<dbReference type="Proteomes" id="UP000189475">
    <property type="component" value="Unassembled WGS sequence"/>
</dbReference>
<proteinExistence type="inferred from homology"/>
<dbReference type="RefSeq" id="WP_077313824.1">
    <property type="nucleotide sequence ID" value="NZ_AP024887.1"/>
</dbReference>
<reference evidence="4 5" key="1">
    <citation type="submission" date="2017-02" db="EMBL/GenBank/DDBJ databases">
        <authorList>
            <person name="Peterson S.W."/>
        </authorList>
    </citation>
    <scope>NUCLEOTIDE SEQUENCE [LARGE SCALE GENOMIC DNA]</scope>
    <source>
        <strain evidence="4 5">CECT 9027</strain>
    </source>
</reference>
<dbReference type="CDD" id="cd05232">
    <property type="entry name" value="UDP_G4E_4_SDR_e"/>
    <property type="match status" value="1"/>
</dbReference>